<dbReference type="SMART" id="SM00837">
    <property type="entry name" value="DPBB_1"/>
    <property type="match status" value="1"/>
</dbReference>
<evidence type="ECO:0000256" key="1">
    <source>
        <dbReference type="ARBA" id="ARBA00022729"/>
    </source>
</evidence>
<feature type="compositionally biased region" description="Basic and acidic residues" evidence="2">
    <location>
        <begin position="295"/>
        <end position="305"/>
    </location>
</feature>
<feature type="domain" description="Expansin-like EG45" evidence="3">
    <location>
        <begin position="74"/>
        <end position="139"/>
    </location>
</feature>
<dbReference type="Gene3D" id="2.60.40.760">
    <property type="entry name" value="Expansin, cellulose-binding-like domain"/>
    <property type="match status" value="1"/>
</dbReference>
<dbReference type="InterPro" id="IPR007112">
    <property type="entry name" value="Expansin/allergen_DPBB_dom"/>
</dbReference>
<name>A0A8J3YPG4_9ACTN</name>
<dbReference type="CDD" id="cd22272">
    <property type="entry name" value="DPBB_EXLX1-like"/>
    <property type="match status" value="1"/>
</dbReference>
<dbReference type="SUPFAM" id="SSF49590">
    <property type="entry name" value="PHL pollen allergen"/>
    <property type="match status" value="1"/>
</dbReference>
<gene>
    <name evidence="4" type="ORF">Val02_58770</name>
</gene>
<comment type="caution">
    <text evidence="4">The sequence shown here is derived from an EMBL/GenBank/DDBJ whole genome shotgun (WGS) entry which is preliminary data.</text>
</comment>
<sequence>MGAFWRGQRRWWLLGGGAAVLAALSVSVVMVQTSGAACAAAIPQAAAKASGKATFYAADGGGNCSFDKVSSPLVVALGPSEYRAGAACGSYLDVNGPKGSVRVKVTDQCPECAAGHIDLSREAFERIGNPVDGIIPITYTTARDPAVPGPVTVRVKEGSSQYWLALRIDNHGNALTSVELQSGGGFQKLPRTDFNYWIDENGAGGGPFTLRLTDSTGRQTTVPGVKLSPESVQRTNVNMYSGAAGAAPRATTAPPAATPAGSPSAPASASAPPTAGDSPAAADPALAAPPATDPKPADRDGGCGG</sequence>
<proteinExistence type="predicted"/>
<keyword evidence="1" id="KW-0732">Signal</keyword>
<dbReference type="Gene3D" id="2.40.40.10">
    <property type="entry name" value="RlpA-like domain"/>
    <property type="match status" value="1"/>
</dbReference>
<keyword evidence="5" id="KW-1185">Reference proteome</keyword>
<dbReference type="Pfam" id="PF03330">
    <property type="entry name" value="DPBB_1"/>
    <property type="match status" value="1"/>
</dbReference>
<evidence type="ECO:0000313" key="5">
    <source>
        <dbReference type="Proteomes" id="UP000619260"/>
    </source>
</evidence>
<dbReference type="InterPro" id="IPR009009">
    <property type="entry name" value="RlpA-like_DPBB"/>
</dbReference>
<protein>
    <recommendedName>
        <fullName evidence="3">Expansin-like EG45 domain-containing protein</fullName>
    </recommendedName>
</protein>
<dbReference type="NCBIfam" id="NF041144">
    <property type="entry name" value="expansin_EXLX1"/>
    <property type="match status" value="1"/>
</dbReference>
<evidence type="ECO:0000256" key="2">
    <source>
        <dbReference type="SAM" id="MobiDB-lite"/>
    </source>
</evidence>
<dbReference type="PANTHER" id="PTHR31836">
    <property type="match status" value="1"/>
</dbReference>
<dbReference type="InterPro" id="IPR049818">
    <property type="entry name" value="Expansin_EXLX1-like"/>
</dbReference>
<reference evidence="4" key="1">
    <citation type="submission" date="2021-01" db="EMBL/GenBank/DDBJ databases">
        <title>Whole genome shotgun sequence of Virgisporangium aliadipatigenens NBRC 105644.</title>
        <authorList>
            <person name="Komaki H."/>
            <person name="Tamura T."/>
        </authorList>
    </citation>
    <scope>NUCLEOTIDE SEQUENCE</scope>
    <source>
        <strain evidence="4">NBRC 105644</strain>
    </source>
</reference>
<dbReference type="InterPro" id="IPR036749">
    <property type="entry name" value="Expansin_CBD_sf"/>
</dbReference>
<accession>A0A8J3YPG4</accession>
<dbReference type="SUPFAM" id="SSF50685">
    <property type="entry name" value="Barwin-like endoglucanases"/>
    <property type="match status" value="1"/>
</dbReference>
<feature type="compositionally biased region" description="Low complexity" evidence="2">
    <location>
        <begin position="243"/>
        <end position="290"/>
    </location>
</feature>
<evidence type="ECO:0000259" key="3">
    <source>
        <dbReference type="SMART" id="SM00837"/>
    </source>
</evidence>
<evidence type="ECO:0000313" key="4">
    <source>
        <dbReference type="EMBL" id="GIJ48991.1"/>
    </source>
</evidence>
<dbReference type="Proteomes" id="UP000619260">
    <property type="component" value="Unassembled WGS sequence"/>
</dbReference>
<dbReference type="PANTHER" id="PTHR31836:SF21">
    <property type="entry name" value="EXPANSIN-LIKE PROTEIN 7"/>
    <property type="match status" value="1"/>
</dbReference>
<dbReference type="InterPro" id="IPR051477">
    <property type="entry name" value="Expansin_CellWall"/>
</dbReference>
<dbReference type="InterPro" id="IPR036908">
    <property type="entry name" value="RlpA-like_sf"/>
</dbReference>
<feature type="region of interest" description="Disordered" evidence="2">
    <location>
        <begin position="243"/>
        <end position="305"/>
    </location>
</feature>
<dbReference type="EMBL" id="BOPF01000023">
    <property type="protein sequence ID" value="GIJ48991.1"/>
    <property type="molecule type" value="Genomic_DNA"/>
</dbReference>
<dbReference type="AlphaFoldDB" id="A0A8J3YPG4"/>
<organism evidence="4 5">
    <name type="scientific">Virgisporangium aliadipatigenens</name>
    <dbReference type="NCBI Taxonomy" id="741659"/>
    <lineage>
        <taxon>Bacteria</taxon>
        <taxon>Bacillati</taxon>
        <taxon>Actinomycetota</taxon>
        <taxon>Actinomycetes</taxon>
        <taxon>Micromonosporales</taxon>
        <taxon>Micromonosporaceae</taxon>
        <taxon>Virgisporangium</taxon>
    </lineage>
</organism>